<dbReference type="GO" id="GO:0004674">
    <property type="term" value="F:protein serine/threonine kinase activity"/>
    <property type="evidence" value="ECO:0007669"/>
    <property type="project" value="UniProtKB-KW"/>
</dbReference>
<feature type="region of interest" description="Disordered" evidence="6">
    <location>
        <begin position="341"/>
        <end position="389"/>
    </location>
</feature>
<evidence type="ECO:0000259" key="7">
    <source>
        <dbReference type="PROSITE" id="PS50011"/>
    </source>
</evidence>
<feature type="compositionally biased region" description="Polar residues" evidence="6">
    <location>
        <begin position="493"/>
        <end position="502"/>
    </location>
</feature>
<evidence type="ECO:0000256" key="3">
    <source>
        <dbReference type="ARBA" id="ARBA00022741"/>
    </source>
</evidence>
<dbReference type="Gene3D" id="3.30.200.20">
    <property type="entry name" value="Phosphorylase Kinase, domain 1"/>
    <property type="match status" value="1"/>
</dbReference>
<accession>A0A2G6PFF1</accession>
<dbReference type="Pfam" id="PF00069">
    <property type="entry name" value="Pkinase"/>
    <property type="match status" value="1"/>
</dbReference>
<gene>
    <name evidence="8" type="ORF">CSA09_02105</name>
</gene>
<evidence type="ECO:0000256" key="4">
    <source>
        <dbReference type="ARBA" id="ARBA00022777"/>
    </source>
</evidence>
<feature type="domain" description="Protein kinase" evidence="7">
    <location>
        <begin position="21"/>
        <end position="326"/>
    </location>
</feature>
<dbReference type="PROSITE" id="PS50011">
    <property type="entry name" value="PROTEIN_KINASE_DOM"/>
    <property type="match status" value="1"/>
</dbReference>
<dbReference type="CDD" id="cd14014">
    <property type="entry name" value="STKc_PknB_like"/>
    <property type="match status" value="1"/>
</dbReference>
<keyword evidence="1" id="KW-0723">Serine/threonine-protein kinase</keyword>
<evidence type="ECO:0000256" key="2">
    <source>
        <dbReference type="ARBA" id="ARBA00022679"/>
    </source>
</evidence>
<dbReference type="InterPro" id="IPR008271">
    <property type="entry name" value="Ser/Thr_kinase_AS"/>
</dbReference>
<evidence type="ECO:0000313" key="9">
    <source>
        <dbReference type="Proteomes" id="UP000229278"/>
    </source>
</evidence>
<feature type="compositionally biased region" description="Polar residues" evidence="6">
    <location>
        <begin position="511"/>
        <end position="531"/>
    </location>
</feature>
<dbReference type="PANTHER" id="PTHR24345:SF91">
    <property type="entry name" value="SERINE_THREONINE-PROTEIN KINASE PLK4"/>
    <property type="match status" value="1"/>
</dbReference>
<evidence type="ECO:0000256" key="5">
    <source>
        <dbReference type="ARBA" id="ARBA00022840"/>
    </source>
</evidence>
<feature type="region of interest" description="Disordered" evidence="6">
    <location>
        <begin position="470"/>
        <end position="564"/>
    </location>
</feature>
<keyword evidence="4" id="KW-0418">Kinase</keyword>
<keyword evidence="5" id="KW-0067">ATP-binding</keyword>
<dbReference type="SMART" id="SM00220">
    <property type="entry name" value="S_TKc"/>
    <property type="match status" value="1"/>
</dbReference>
<dbReference type="InterPro" id="IPR000719">
    <property type="entry name" value="Prot_kinase_dom"/>
</dbReference>
<keyword evidence="3" id="KW-0547">Nucleotide-binding</keyword>
<dbReference type="Gene3D" id="1.10.510.10">
    <property type="entry name" value="Transferase(Phosphotransferase) domain 1"/>
    <property type="match status" value="1"/>
</dbReference>
<dbReference type="InterPro" id="IPR011009">
    <property type="entry name" value="Kinase-like_dom_sf"/>
</dbReference>
<dbReference type="GO" id="GO:0005524">
    <property type="term" value="F:ATP binding"/>
    <property type="evidence" value="ECO:0007669"/>
    <property type="project" value="UniProtKB-KW"/>
</dbReference>
<feature type="compositionally biased region" description="Polar residues" evidence="6">
    <location>
        <begin position="474"/>
        <end position="483"/>
    </location>
</feature>
<feature type="compositionally biased region" description="Polar residues" evidence="6">
    <location>
        <begin position="374"/>
        <end position="383"/>
    </location>
</feature>
<sequence>MEKCVMNSGEYVTINHKDYRLNFILSNGSGSYGEVWSATDSAGGPVALKIINAEAMAAVDPTLHRYWRDHLEQEIAFLCRLDAEQSRHIITLIDHGQLDDQPVLVLEQMQCHLGQWLAKQRRMGNAPPTLSSILNWVKQILSGLDTVHQAGFVYRDLKFSNILVNHDGALLKLADFGSLRLENGHHTRSFIGTPATMAPEQMLPVRQNNNVCEYAVDYRADYYALGLLLFTLITGEPSTEAQRQLGQLLAQYGQEGAIRYHGKLGGLDDREQVLLQNAIRHWTDQEPGNPGQTQWATSLNQLIIQLLASHPDDRPGCSADIYHVLGMGLISATDLHTSVPAPEPELNPVAESKPILPSEKPVNLRPRRIRPRASGNNQGNQATLKKHPAVRQRSAGLLAALGMIGALAWAMIQPDSNTENAIHPRASLQTTVSKDFIPTGAPANPPDALPQSTHESLEPVINFSSLPATAEPNAEQSTPTVANDQPIDVSPRSEPTTETATAQKHRIAIPSSISTTVTQGSKVKTSSTTDKQAVPEKRLSAKTATAKRERAASKKRLSARACSI</sequence>
<dbReference type="PANTHER" id="PTHR24345">
    <property type="entry name" value="SERINE/THREONINE-PROTEIN KINASE PLK"/>
    <property type="match status" value="1"/>
</dbReference>
<comment type="caution">
    <text evidence="8">The sequence shown here is derived from an EMBL/GenBank/DDBJ whole genome shotgun (WGS) entry which is preliminary data.</text>
</comment>
<dbReference type="AlphaFoldDB" id="A0A2G6PFF1"/>
<name>A0A2G6PFF1_9GAMM</name>
<keyword evidence="2" id="KW-0808">Transferase</keyword>
<dbReference type="SUPFAM" id="SSF56112">
    <property type="entry name" value="Protein kinase-like (PK-like)"/>
    <property type="match status" value="1"/>
</dbReference>
<proteinExistence type="predicted"/>
<organism evidence="8 9">
    <name type="scientific">Candidatus Contendibacter odensensis</name>
    <dbReference type="NCBI Taxonomy" id="1400860"/>
    <lineage>
        <taxon>Bacteria</taxon>
        <taxon>Pseudomonadati</taxon>
        <taxon>Pseudomonadota</taxon>
        <taxon>Gammaproteobacteria</taxon>
        <taxon>Candidatus Competibacteraceae</taxon>
        <taxon>Candidatus Contendibacter</taxon>
    </lineage>
</organism>
<dbReference type="Proteomes" id="UP000229278">
    <property type="component" value="Unassembled WGS sequence"/>
</dbReference>
<evidence type="ECO:0000313" key="8">
    <source>
        <dbReference type="EMBL" id="PIE83287.1"/>
    </source>
</evidence>
<dbReference type="EMBL" id="PDTV01000005">
    <property type="protein sequence ID" value="PIE83287.1"/>
    <property type="molecule type" value="Genomic_DNA"/>
</dbReference>
<evidence type="ECO:0000256" key="1">
    <source>
        <dbReference type="ARBA" id="ARBA00022527"/>
    </source>
</evidence>
<protein>
    <recommendedName>
        <fullName evidence="7">Protein kinase domain-containing protein</fullName>
    </recommendedName>
</protein>
<evidence type="ECO:0000256" key="6">
    <source>
        <dbReference type="SAM" id="MobiDB-lite"/>
    </source>
</evidence>
<dbReference type="PROSITE" id="PS00108">
    <property type="entry name" value="PROTEIN_KINASE_ST"/>
    <property type="match status" value="1"/>
</dbReference>
<reference evidence="8 9" key="1">
    <citation type="submission" date="2017-10" db="EMBL/GenBank/DDBJ databases">
        <title>Novel microbial diversity and functional potential in the marine mammal oral microbiome.</title>
        <authorList>
            <person name="Dudek N.K."/>
            <person name="Sun C.L."/>
            <person name="Burstein D."/>
            <person name="Kantor R.S."/>
            <person name="Aliaga Goltsman D.S."/>
            <person name="Bik E.M."/>
            <person name="Thomas B.C."/>
            <person name="Banfield J.F."/>
            <person name="Relman D.A."/>
        </authorList>
    </citation>
    <scope>NUCLEOTIDE SEQUENCE [LARGE SCALE GENOMIC DNA]</scope>
    <source>
        <strain evidence="8">DOLJORAL78_50_517</strain>
    </source>
</reference>